<evidence type="ECO:0000313" key="3">
    <source>
        <dbReference type="RefSeq" id="XP_033570574.1"/>
    </source>
</evidence>
<evidence type="ECO:0000313" key="1">
    <source>
        <dbReference type="EMBL" id="KAF2803610.1"/>
    </source>
</evidence>
<dbReference type="EMBL" id="MU003717">
    <property type="protein sequence ID" value="KAF2803610.1"/>
    <property type="molecule type" value="Genomic_DNA"/>
</dbReference>
<gene>
    <name evidence="1 3" type="ORF">BDZ99DRAFT_167785</name>
</gene>
<name>A0A6A6Y4M7_9PEZI</name>
<dbReference type="Proteomes" id="UP000504636">
    <property type="component" value="Unplaced"/>
</dbReference>
<proteinExistence type="predicted"/>
<dbReference type="RefSeq" id="XP_033570574.1">
    <property type="nucleotide sequence ID" value="XM_033712934.1"/>
</dbReference>
<reference evidence="3" key="3">
    <citation type="submission" date="2025-04" db="UniProtKB">
        <authorList>
            <consortium name="RefSeq"/>
        </authorList>
    </citation>
    <scope>IDENTIFICATION</scope>
    <source>
        <strain evidence="3">CBS 304.34</strain>
    </source>
</reference>
<reference evidence="1 3" key="1">
    <citation type="journal article" date="2020" name="Stud. Mycol.">
        <title>101 Dothideomycetes genomes: a test case for predicting lifestyles and emergence of pathogens.</title>
        <authorList>
            <person name="Haridas S."/>
            <person name="Albert R."/>
            <person name="Binder M."/>
            <person name="Bloem J."/>
            <person name="Labutti K."/>
            <person name="Salamov A."/>
            <person name="Andreopoulos B."/>
            <person name="Baker S."/>
            <person name="Barry K."/>
            <person name="Bills G."/>
            <person name="Bluhm B."/>
            <person name="Cannon C."/>
            <person name="Castanera R."/>
            <person name="Culley D."/>
            <person name="Daum C."/>
            <person name="Ezra D."/>
            <person name="Gonzalez J."/>
            <person name="Henrissat B."/>
            <person name="Kuo A."/>
            <person name="Liang C."/>
            <person name="Lipzen A."/>
            <person name="Lutzoni F."/>
            <person name="Magnuson J."/>
            <person name="Mondo S."/>
            <person name="Nolan M."/>
            <person name="Ohm R."/>
            <person name="Pangilinan J."/>
            <person name="Park H.-J."/>
            <person name="Ramirez L."/>
            <person name="Alfaro M."/>
            <person name="Sun H."/>
            <person name="Tritt A."/>
            <person name="Yoshinaga Y."/>
            <person name="Zwiers L.-H."/>
            <person name="Turgeon B."/>
            <person name="Goodwin S."/>
            <person name="Spatafora J."/>
            <person name="Crous P."/>
            <person name="Grigoriev I."/>
        </authorList>
    </citation>
    <scope>NUCLEOTIDE SEQUENCE</scope>
    <source>
        <strain evidence="1 3">CBS 304.34</strain>
    </source>
</reference>
<evidence type="ECO:0000313" key="2">
    <source>
        <dbReference type="Proteomes" id="UP000504636"/>
    </source>
</evidence>
<evidence type="ECO:0008006" key="4">
    <source>
        <dbReference type="Google" id="ProtNLM"/>
    </source>
</evidence>
<dbReference type="OrthoDB" id="5379420at2759"/>
<dbReference type="InterPro" id="IPR011990">
    <property type="entry name" value="TPR-like_helical_dom_sf"/>
</dbReference>
<sequence length="339" mass="37921">MNHTGRRMILECSEAKDPLATLTILGCVRAREKWALDIPKIDIASARRHLQTLAYEDQNPDAMILVGLDLRAKRNDAAARVLFEKAMRKVSEGEMLDVNSGTTGDKLPFKVDNVRGHDLLPIPAPWIALGNLLLEQAEPDLEAAKAVFYTGATKADDPLAYFYLAECGDMYSDEWLEYMTKAASSGHPDAMFHMGNFYAQSKQEATQSVGLTGHRHLKAIDSFKSWKSGPGLTARLPGLPDDLPLSGREAMAFEWYFLGFVDAHRSATLGLARLLRRKSAWWAAVEVLKEILEDRDKDEENTVAKREALELTKVWQDEEKKEGLTFTKDVLAAVDSKKR</sequence>
<organism evidence="1">
    <name type="scientific">Mytilinidion resinicola</name>
    <dbReference type="NCBI Taxonomy" id="574789"/>
    <lineage>
        <taxon>Eukaryota</taxon>
        <taxon>Fungi</taxon>
        <taxon>Dikarya</taxon>
        <taxon>Ascomycota</taxon>
        <taxon>Pezizomycotina</taxon>
        <taxon>Dothideomycetes</taxon>
        <taxon>Pleosporomycetidae</taxon>
        <taxon>Mytilinidiales</taxon>
        <taxon>Mytilinidiaceae</taxon>
        <taxon>Mytilinidion</taxon>
    </lineage>
</organism>
<accession>A0A6A6Y4M7</accession>
<dbReference type="Gene3D" id="1.25.40.10">
    <property type="entry name" value="Tetratricopeptide repeat domain"/>
    <property type="match status" value="1"/>
</dbReference>
<dbReference type="SUPFAM" id="SSF81901">
    <property type="entry name" value="HCP-like"/>
    <property type="match status" value="1"/>
</dbReference>
<dbReference type="GeneID" id="54453827"/>
<keyword evidence="2" id="KW-1185">Reference proteome</keyword>
<dbReference type="AlphaFoldDB" id="A0A6A6Y4M7"/>
<reference evidence="3" key="2">
    <citation type="submission" date="2020-04" db="EMBL/GenBank/DDBJ databases">
        <authorList>
            <consortium name="NCBI Genome Project"/>
        </authorList>
    </citation>
    <scope>NUCLEOTIDE SEQUENCE</scope>
    <source>
        <strain evidence="3">CBS 304.34</strain>
    </source>
</reference>
<protein>
    <recommendedName>
        <fullName evidence="4">HCP-like protein</fullName>
    </recommendedName>
</protein>